<evidence type="ECO:0000256" key="4">
    <source>
        <dbReference type="ARBA" id="ARBA00023136"/>
    </source>
</evidence>
<sequence length="195" mass="21028">MGFGAPPMTALVGLALFAVWVVAEGGIHLGRLYQPERPDRQRAGLTLLQGAYAASLLVGLLDAAVLHWTTLQPASLAVGAVGILLVTSGLVLRITARLQLGRHFSAFVQTSEGHRLVTTGVYSWVRHPAYTGFIGLLLGYPLCFESLASFAIAAGIGLPALVYRIRAEEAALVGWFGDDYRAYQRRTKRLIPGVW</sequence>
<keyword evidence="7" id="KW-1185">Reference proteome</keyword>
<evidence type="ECO:0000313" key="6">
    <source>
        <dbReference type="EMBL" id="TWT99262.1"/>
    </source>
</evidence>
<dbReference type="GO" id="GO:0032259">
    <property type="term" value="P:methylation"/>
    <property type="evidence" value="ECO:0007669"/>
    <property type="project" value="UniProtKB-KW"/>
</dbReference>
<dbReference type="AlphaFoldDB" id="A0A5C6AGU7"/>
<dbReference type="EMBL" id="SJPR01000001">
    <property type="protein sequence ID" value="TWT99262.1"/>
    <property type="molecule type" value="Genomic_DNA"/>
</dbReference>
<proteinExistence type="predicted"/>
<evidence type="ECO:0000256" key="3">
    <source>
        <dbReference type="ARBA" id="ARBA00022989"/>
    </source>
</evidence>
<keyword evidence="3 5" id="KW-1133">Transmembrane helix</keyword>
<evidence type="ECO:0000313" key="7">
    <source>
        <dbReference type="Proteomes" id="UP000317421"/>
    </source>
</evidence>
<keyword evidence="2 5" id="KW-0812">Transmembrane</keyword>
<gene>
    <name evidence="6" type="ORF">Pla108_01970</name>
</gene>
<organism evidence="6 7">
    <name type="scientific">Botrimarina colliarenosi</name>
    <dbReference type="NCBI Taxonomy" id="2528001"/>
    <lineage>
        <taxon>Bacteria</taxon>
        <taxon>Pseudomonadati</taxon>
        <taxon>Planctomycetota</taxon>
        <taxon>Planctomycetia</taxon>
        <taxon>Pirellulales</taxon>
        <taxon>Lacipirellulaceae</taxon>
        <taxon>Botrimarina</taxon>
    </lineage>
</organism>
<dbReference type="Gene3D" id="1.20.120.1630">
    <property type="match status" value="1"/>
</dbReference>
<keyword evidence="6" id="KW-0808">Transferase</keyword>
<dbReference type="Pfam" id="PF04140">
    <property type="entry name" value="ICMT"/>
    <property type="match status" value="1"/>
</dbReference>
<feature type="transmembrane region" description="Helical" evidence="5">
    <location>
        <begin position="12"/>
        <end position="33"/>
    </location>
</feature>
<keyword evidence="6" id="KW-0489">Methyltransferase</keyword>
<dbReference type="Proteomes" id="UP000317421">
    <property type="component" value="Unassembled WGS sequence"/>
</dbReference>
<dbReference type="InterPro" id="IPR007269">
    <property type="entry name" value="ICMT_MeTrfase"/>
</dbReference>
<keyword evidence="4 5" id="KW-0472">Membrane</keyword>
<protein>
    <submittedName>
        <fullName evidence="6">Isoprenylcysteine carboxyl methyltransferase (ICMT) family protein</fullName>
    </submittedName>
</protein>
<dbReference type="PANTHER" id="PTHR12714:SF9">
    <property type="entry name" value="PROTEIN-S-ISOPRENYLCYSTEINE O-METHYLTRANSFERASE"/>
    <property type="match status" value="1"/>
</dbReference>
<comment type="caution">
    <text evidence="6">The sequence shown here is derived from an EMBL/GenBank/DDBJ whole genome shotgun (WGS) entry which is preliminary data.</text>
</comment>
<dbReference type="GO" id="GO:0004671">
    <property type="term" value="F:protein C-terminal S-isoprenylcysteine carboxyl O-methyltransferase activity"/>
    <property type="evidence" value="ECO:0007669"/>
    <property type="project" value="InterPro"/>
</dbReference>
<feature type="transmembrane region" description="Helical" evidence="5">
    <location>
        <begin position="45"/>
        <end position="68"/>
    </location>
</feature>
<dbReference type="PANTHER" id="PTHR12714">
    <property type="entry name" value="PROTEIN-S ISOPRENYLCYSTEINE O-METHYLTRANSFERASE"/>
    <property type="match status" value="1"/>
</dbReference>
<comment type="subcellular location">
    <subcellularLocation>
        <location evidence="1">Membrane</location>
        <topology evidence="1">Multi-pass membrane protein</topology>
    </subcellularLocation>
</comment>
<dbReference type="GO" id="GO:0016020">
    <property type="term" value="C:membrane"/>
    <property type="evidence" value="ECO:0007669"/>
    <property type="project" value="UniProtKB-SubCell"/>
</dbReference>
<evidence type="ECO:0000256" key="1">
    <source>
        <dbReference type="ARBA" id="ARBA00004141"/>
    </source>
</evidence>
<name>A0A5C6AGU7_9BACT</name>
<accession>A0A5C6AGU7</accession>
<feature type="transmembrane region" description="Helical" evidence="5">
    <location>
        <begin position="74"/>
        <end position="92"/>
    </location>
</feature>
<evidence type="ECO:0000256" key="2">
    <source>
        <dbReference type="ARBA" id="ARBA00022692"/>
    </source>
</evidence>
<evidence type="ECO:0000256" key="5">
    <source>
        <dbReference type="SAM" id="Phobius"/>
    </source>
</evidence>
<reference evidence="6 7" key="1">
    <citation type="submission" date="2019-02" db="EMBL/GenBank/DDBJ databases">
        <title>Deep-cultivation of Planctomycetes and their phenomic and genomic characterization uncovers novel biology.</title>
        <authorList>
            <person name="Wiegand S."/>
            <person name="Jogler M."/>
            <person name="Boedeker C."/>
            <person name="Pinto D."/>
            <person name="Vollmers J."/>
            <person name="Rivas-Marin E."/>
            <person name="Kohn T."/>
            <person name="Peeters S.H."/>
            <person name="Heuer A."/>
            <person name="Rast P."/>
            <person name="Oberbeckmann S."/>
            <person name="Bunk B."/>
            <person name="Jeske O."/>
            <person name="Meyerdierks A."/>
            <person name="Storesund J.E."/>
            <person name="Kallscheuer N."/>
            <person name="Luecker S."/>
            <person name="Lage O.M."/>
            <person name="Pohl T."/>
            <person name="Merkel B.J."/>
            <person name="Hornburger P."/>
            <person name="Mueller R.-W."/>
            <person name="Bruemmer F."/>
            <person name="Labrenz M."/>
            <person name="Spormann A.M."/>
            <person name="Op Den Camp H."/>
            <person name="Overmann J."/>
            <person name="Amann R."/>
            <person name="Jetten M.S.M."/>
            <person name="Mascher T."/>
            <person name="Medema M.H."/>
            <person name="Devos D.P."/>
            <person name="Kaster A.-K."/>
            <person name="Ovreas L."/>
            <person name="Rohde M."/>
            <person name="Galperin M.Y."/>
            <person name="Jogler C."/>
        </authorList>
    </citation>
    <scope>NUCLEOTIDE SEQUENCE [LARGE SCALE GENOMIC DNA]</scope>
    <source>
        <strain evidence="6 7">Pla108</strain>
    </source>
</reference>